<dbReference type="InterPro" id="IPR036640">
    <property type="entry name" value="ABC1_TM_sf"/>
</dbReference>
<evidence type="ECO:0000256" key="2">
    <source>
        <dbReference type="ARBA" id="ARBA00022989"/>
    </source>
</evidence>
<keyword evidence="1" id="KW-0812">Transmembrane</keyword>
<dbReference type="GO" id="GO:0005524">
    <property type="term" value="F:ATP binding"/>
    <property type="evidence" value="ECO:0007669"/>
    <property type="project" value="InterPro"/>
</dbReference>
<dbReference type="OrthoDB" id="6500128at2759"/>
<protein>
    <recommendedName>
        <fullName evidence="6">ABC transmembrane type-1 domain-containing protein</fullName>
    </recommendedName>
</protein>
<keyword evidence="3" id="KW-0472">Membrane</keyword>
<evidence type="ECO:0000313" key="5">
    <source>
        <dbReference type="Proteomes" id="UP000281553"/>
    </source>
</evidence>
<keyword evidence="5" id="KW-1185">Reference proteome</keyword>
<evidence type="ECO:0000313" key="4">
    <source>
        <dbReference type="EMBL" id="VDN12396.1"/>
    </source>
</evidence>
<sequence>MRELLRAFFLIKDPSQIMPACLLTAGLLLLTLCATTLKHSLWWHSACAGIRLRLAMSGLIFDKMLTLNQKAMGTACLGNIITLISVDAQKLEGVSCVSPIILFSYIPAVNVNSSPGFQWREPMEHESNLVFPSFSATFRQSLGRL</sequence>
<dbReference type="Gene3D" id="1.20.1560.10">
    <property type="entry name" value="ABC transporter type 1, transmembrane domain"/>
    <property type="match status" value="1"/>
</dbReference>
<gene>
    <name evidence="4" type="ORF">DILT_LOCUS8227</name>
</gene>
<organism evidence="4 5">
    <name type="scientific">Dibothriocephalus latus</name>
    <name type="common">Fish tapeworm</name>
    <name type="synonym">Diphyllobothrium latum</name>
    <dbReference type="NCBI Taxonomy" id="60516"/>
    <lineage>
        <taxon>Eukaryota</taxon>
        <taxon>Metazoa</taxon>
        <taxon>Spiralia</taxon>
        <taxon>Lophotrochozoa</taxon>
        <taxon>Platyhelminthes</taxon>
        <taxon>Cestoda</taxon>
        <taxon>Eucestoda</taxon>
        <taxon>Diphyllobothriidea</taxon>
        <taxon>Diphyllobothriidae</taxon>
        <taxon>Dibothriocephalus</taxon>
    </lineage>
</organism>
<dbReference type="Proteomes" id="UP000281553">
    <property type="component" value="Unassembled WGS sequence"/>
</dbReference>
<dbReference type="AlphaFoldDB" id="A0A3P7P351"/>
<accession>A0A3P7P351</accession>
<reference evidence="4 5" key="1">
    <citation type="submission" date="2018-11" db="EMBL/GenBank/DDBJ databases">
        <authorList>
            <consortium name="Pathogen Informatics"/>
        </authorList>
    </citation>
    <scope>NUCLEOTIDE SEQUENCE [LARGE SCALE GENOMIC DNA]</scope>
</reference>
<dbReference type="EMBL" id="UYRU01053787">
    <property type="protein sequence ID" value="VDN12396.1"/>
    <property type="molecule type" value="Genomic_DNA"/>
</dbReference>
<evidence type="ECO:0000256" key="1">
    <source>
        <dbReference type="ARBA" id="ARBA00022692"/>
    </source>
</evidence>
<dbReference type="SUPFAM" id="SSF90123">
    <property type="entry name" value="ABC transporter transmembrane region"/>
    <property type="match status" value="1"/>
</dbReference>
<name>A0A3P7P351_DIBLA</name>
<evidence type="ECO:0000256" key="3">
    <source>
        <dbReference type="ARBA" id="ARBA00023136"/>
    </source>
</evidence>
<keyword evidence="2" id="KW-1133">Transmembrane helix</keyword>
<evidence type="ECO:0008006" key="6">
    <source>
        <dbReference type="Google" id="ProtNLM"/>
    </source>
</evidence>
<dbReference type="GO" id="GO:0016020">
    <property type="term" value="C:membrane"/>
    <property type="evidence" value="ECO:0007669"/>
    <property type="project" value="InterPro"/>
</dbReference>
<proteinExistence type="predicted"/>